<evidence type="ECO:0000313" key="12">
    <source>
        <dbReference type="Proteomes" id="UP000319160"/>
    </source>
</evidence>
<dbReference type="SUPFAM" id="SSF56112">
    <property type="entry name" value="Protein kinase-like (PK-like)"/>
    <property type="match status" value="1"/>
</dbReference>
<dbReference type="InterPro" id="IPR017441">
    <property type="entry name" value="Protein_kinase_ATP_BS"/>
</dbReference>
<evidence type="ECO:0000256" key="9">
    <source>
        <dbReference type="PROSITE-ProRule" id="PRU10141"/>
    </source>
</evidence>
<evidence type="ECO:0000256" key="5">
    <source>
        <dbReference type="ARBA" id="ARBA00022777"/>
    </source>
</evidence>
<keyword evidence="6 9" id="KW-0067">ATP-binding</keyword>
<dbReference type="AlphaFoldDB" id="A0A553HUW6"/>
<dbReference type="InterPro" id="IPR000719">
    <property type="entry name" value="Prot_kinase_dom"/>
</dbReference>
<comment type="catalytic activity">
    <reaction evidence="8">
        <text>L-seryl-[protein] + ATP = O-phospho-L-seryl-[protein] + ADP + H(+)</text>
        <dbReference type="Rhea" id="RHEA:17989"/>
        <dbReference type="Rhea" id="RHEA-COMP:9863"/>
        <dbReference type="Rhea" id="RHEA-COMP:11604"/>
        <dbReference type="ChEBI" id="CHEBI:15378"/>
        <dbReference type="ChEBI" id="CHEBI:29999"/>
        <dbReference type="ChEBI" id="CHEBI:30616"/>
        <dbReference type="ChEBI" id="CHEBI:83421"/>
        <dbReference type="ChEBI" id="CHEBI:456216"/>
        <dbReference type="EC" id="2.7.11.1"/>
    </reaction>
</comment>
<dbReference type="Gene3D" id="3.30.200.20">
    <property type="entry name" value="Phosphorylase Kinase, domain 1"/>
    <property type="match status" value="1"/>
</dbReference>
<keyword evidence="4 9" id="KW-0547">Nucleotide-binding</keyword>
<dbReference type="Gene3D" id="1.10.510.10">
    <property type="entry name" value="Transferase(Phosphotransferase) domain 1"/>
    <property type="match status" value="1"/>
</dbReference>
<dbReference type="GO" id="GO:0004674">
    <property type="term" value="F:protein serine/threonine kinase activity"/>
    <property type="evidence" value="ECO:0007669"/>
    <property type="project" value="UniProtKB-KW"/>
</dbReference>
<dbReference type="Pfam" id="PF00069">
    <property type="entry name" value="Pkinase"/>
    <property type="match status" value="2"/>
</dbReference>
<protein>
    <recommendedName>
        <fullName evidence="1">non-specific serine/threonine protein kinase</fullName>
        <ecNumber evidence="1">2.7.11.1</ecNumber>
    </recommendedName>
</protein>
<proteinExistence type="predicted"/>
<evidence type="ECO:0000259" key="10">
    <source>
        <dbReference type="PROSITE" id="PS50011"/>
    </source>
</evidence>
<organism evidence="11 12">
    <name type="scientific">Xylaria flabelliformis</name>
    <dbReference type="NCBI Taxonomy" id="2512241"/>
    <lineage>
        <taxon>Eukaryota</taxon>
        <taxon>Fungi</taxon>
        <taxon>Dikarya</taxon>
        <taxon>Ascomycota</taxon>
        <taxon>Pezizomycotina</taxon>
        <taxon>Sordariomycetes</taxon>
        <taxon>Xylariomycetidae</taxon>
        <taxon>Xylariales</taxon>
        <taxon>Xylariaceae</taxon>
        <taxon>Xylaria</taxon>
    </lineage>
</organism>
<dbReference type="PROSITE" id="PS00107">
    <property type="entry name" value="PROTEIN_KINASE_ATP"/>
    <property type="match status" value="1"/>
</dbReference>
<sequence>MSTSPPPTPQISGFIKDDEERFKEIISPCEWVEDYHPGGYHPVVLGDVFHNGQYKVIRKLGEGSYSTVWLARDLRNNKYVAMKIVMSKISEPTNETAILRLLSQTPGGSKHITQLLDEFNHQGPNGIHKCLVFEPMGPTVNTMVEELPPFKGKGRLPSLKIRYPYWMAKGILRQSLQALVFLHENGIAHGDFQPGNMLFTLRDINSKPEEELRQKEDMQAGFISPPVERLDGKPDKWAPPYLCIAQPLVYPTDYAQDFKIKLSDMGGAYFVNEPPAKPITPAGLRTPEYVLTGVVNHTMDIWSFGCLVFELLTGQPLLCTPWYPNQTDIDDEHLRIMTARLGPLPDNLYQHWKTSSFYFTPERKLYNCWHGGVPEGQEPLILEEPTMEEAFDQAELDIDEEEARKVKALIRRILHYDPEKRPSAAEVLSDPWFLEDEVRNDSS</sequence>
<keyword evidence="2" id="KW-0723">Serine/threonine-protein kinase</keyword>
<dbReference type="GO" id="GO:0000245">
    <property type="term" value="P:spliceosomal complex assembly"/>
    <property type="evidence" value="ECO:0007669"/>
    <property type="project" value="TreeGrafter"/>
</dbReference>
<keyword evidence="12" id="KW-1185">Reference proteome</keyword>
<dbReference type="GO" id="GO:0005524">
    <property type="term" value="F:ATP binding"/>
    <property type="evidence" value="ECO:0007669"/>
    <property type="project" value="UniProtKB-UniRule"/>
</dbReference>
<comment type="caution">
    <text evidence="11">The sequence shown here is derived from an EMBL/GenBank/DDBJ whole genome shotgun (WGS) entry which is preliminary data.</text>
</comment>
<gene>
    <name evidence="11" type="ORF">FHL15_007297</name>
</gene>
<accession>A0A553HUW6</accession>
<evidence type="ECO:0000313" key="11">
    <source>
        <dbReference type="EMBL" id="TRX91744.1"/>
    </source>
</evidence>
<evidence type="ECO:0000256" key="7">
    <source>
        <dbReference type="ARBA" id="ARBA00047899"/>
    </source>
</evidence>
<feature type="domain" description="Protein kinase" evidence="10">
    <location>
        <begin position="54"/>
        <end position="433"/>
    </location>
</feature>
<dbReference type="EC" id="2.7.11.1" evidence="1"/>
<dbReference type="Proteomes" id="UP000319160">
    <property type="component" value="Unassembled WGS sequence"/>
</dbReference>
<dbReference type="PANTHER" id="PTHR47634">
    <property type="entry name" value="PROTEIN KINASE DOMAIN-CONTAINING PROTEIN-RELATED"/>
    <property type="match status" value="1"/>
</dbReference>
<dbReference type="SMART" id="SM00220">
    <property type="entry name" value="S_TKc"/>
    <property type="match status" value="1"/>
</dbReference>
<dbReference type="EMBL" id="VFLP01000042">
    <property type="protein sequence ID" value="TRX91744.1"/>
    <property type="molecule type" value="Genomic_DNA"/>
</dbReference>
<dbReference type="OrthoDB" id="5979581at2759"/>
<evidence type="ECO:0000256" key="6">
    <source>
        <dbReference type="ARBA" id="ARBA00022840"/>
    </source>
</evidence>
<dbReference type="STRING" id="2512241.A0A553HUW6"/>
<evidence type="ECO:0000256" key="2">
    <source>
        <dbReference type="ARBA" id="ARBA00022527"/>
    </source>
</evidence>
<dbReference type="PROSITE" id="PS50011">
    <property type="entry name" value="PROTEIN_KINASE_DOM"/>
    <property type="match status" value="1"/>
</dbReference>
<evidence type="ECO:0000256" key="8">
    <source>
        <dbReference type="ARBA" id="ARBA00048679"/>
    </source>
</evidence>
<comment type="catalytic activity">
    <reaction evidence="7">
        <text>L-threonyl-[protein] + ATP = O-phospho-L-threonyl-[protein] + ADP + H(+)</text>
        <dbReference type="Rhea" id="RHEA:46608"/>
        <dbReference type="Rhea" id="RHEA-COMP:11060"/>
        <dbReference type="Rhea" id="RHEA-COMP:11605"/>
        <dbReference type="ChEBI" id="CHEBI:15378"/>
        <dbReference type="ChEBI" id="CHEBI:30013"/>
        <dbReference type="ChEBI" id="CHEBI:30616"/>
        <dbReference type="ChEBI" id="CHEBI:61977"/>
        <dbReference type="ChEBI" id="CHEBI:456216"/>
        <dbReference type="EC" id="2.7.11.1"/>
    </reaction>
</comment>
<evidence type="ECO:0000256" key="3">
    <source>
        <dbReference type="ARBA" id="ARBA00022679"/>
    </source>
</evidence>
<evidence type="ECO:0000256" key="4">
    <source>
        <dbReference type="ARBA" id="ARBA00022741"/>
    </source>
</evidence>
<keyword evidence="3" id="KW-0808">Transferase</keyword>
<name>A0A553HUW6_9PEZI</name>
<keyword evidence="5" id="KW-0418">Kinase</keyword>
<reference evidence="12" key="1">
    <citation type="submission" date="2019-06" db="EMBL/GenBank/DDBJ databases">
        <title>Draft genome sequence of the griseofulvin-producing fungus Xylaria cubensis strain G536.</title>
        <authorList>
            <person name="Mead M.E."/>
            <person name="Raja H.A."/>
            <person name="Steenwyk J.L."/>
            <person name="Knowles S.L."/>
            <person name="Oberlies N.H."/>
            <person name="Rokas A."/>
        </authorList>
    </citation>
    <scope>NUCLEOTIDE SEQUENCE [LARGE SCALE GENOMIC DNA]</scope>
    <source>
        <strain evidence="12">G536</strain>
    </source>
</reference>
<dbReference type="GO" id="GO:0050684">
    <property type="term" value="P:regulation of mRNA processing"/>
    <property type="evidence" value="ECO:0007669"/>
    <property type="project" value="TreeGrafter"/>
</dbReference>
<dbReference type="PANTHER" id="PTHR47634:SF9">
    <property type="entry name" value="PROTEIN KINASE DOMAIN-CONTAINING PROTEIN-RELATED"/>
    <property type="match status" value="1"/>
</dbReference>
<feature type="binding site" evidence="9">
    <location>
        <position position="83"/>
    </location>
    <ligand>
        <name>ATP</name>
        <dbReference type="ChEBI" id="CHEBI:30616"/>
    </ligand>
</feature>
<dbReference type="InterPro" id="IPR051334">
    <property type="entry name" value="SRPK"/>
</dbReference>
<dbReference type="InterPro" id="IPR011009">
    <property type="entry name" value="Kinase-like_dom_sf"/>
</dbReference>
<evidence type="ECO:0000256" key="1">
    <source>
        <dbReference type="ARBA" id="ARBA00012513"/>
    </source>
</evidence>